<organism evidence="1">
    <name type="scientific">marine metagenome</name>
    <dbReference type="NCBI Taxonomy" id="408172"/>
    <lineage>
        <taxon>unclassified sequences</taxon>
        <taxon>metagenomes</taxon>
        <taxon>ecological metagenomes</taxon>
    </lineage>
</organism>
<protein>
    <submittedName>
        <fullName evidence="1">Uncharacterized protein</fullName>
    </submittedName>
</protein>
<gene>
    <name evidence="1" type="ORF">METZ01_LOCUS306219</name>
</gene>
<sequence length="44" mass="5263">MKEAVRNLLGVIGRVINFLFPFRLPHRIYRHMGFKGTFVFKIEN</sequence>
<accession>A0A382MZ54</accession>
<proteinExistence type="predicted"/>
<evidence type="ECO:0000313" key="1">
    <source>
        <dbReference type="EMBL" id="SVC53365.1"/>
    </source>
</evidence>
<dbReference type="AlphaFoldDB" id="A0A382MZ54"/>
<name>A0A382MZ54_9ZZZZ</name>
<dbReference type="EMBL" id="UINC01096464">
    <property type="protein sequence ID" value="SVC53365.1"/>
    <property type="molecule type" value="Genomic_DNA"/>
</dbReference>
<reference evidence="1" key="1">
    <citation type="submission" date="2018-05" db="EMBL/GenBank/DDBJ databases">
        <authorList>
            <person name="Lanie J.A."/>
            <person name="Ng W.-L."/>
            <person name="Kazmierczak K.M."/>
            <person name="Andrzejewski T.M."/>
            <person name="Davidsen T.M."/>
            <person name="Wayne K.J."/>
            <person name="Tettelin H."/>
            <person name="Glass J.I."/>
            <person name="Rusch D."/>
            <person name="Podicherti R."/>
            <person name="Tsui H.-C.T."/>
            <person name="Winkler M.E."/>
        </authorList>
    </citation>
    <scope>NUCLEOTIDE SEQUENCE</scope>
</reference>
<feature type="non-terminal residue" evidence="1">
    <location>
        <position position="44"/>
    </location>
</feature>